<dbReference type="InterPro" id="IPR023353">
    <property type="entry name" value="LemA-like_dom_sf"/>
</dbReference>
<evidence type="ECO:0000256" key="4">
    <source>
        <dbReference type="ARBA" id="ARBA00022989"/>
    </source>
</evidence>
<accession>A0A7W9BT69</accession>
<dbReference type="EMBL" id="JACIJR010000005">
    <property type="protein sequence ID" value="MBB5729666.1"/>
    <property type="molecule type" value="Genomic_DNA"/>
</dbReference>
<dbReference type="Pfam" id="PF04011">
    <property type="entry name" value="LemA"/>
    <property type="match status" value="1"/>
</dbReference>
<dbReference type="OrthoDB" id="9804152at2"/>
<evidence type="ECO:0000256" key="3">
    <source>
        <dbReference type="ARBA" id="ARBA00022692"/>
    </source>
</evidence>
<protein>
    <submittedName>
        <fullName evidence="6">LemA protein</fullName>
    </submittedName>
</protein>
<dbReference type="PANTHER" id="PTHR34478:SF1">
    <property type="entry name" value="PROTEIN LEMA"/>
    <property type="match status" value="1"/>
</dbReference>
<dbReference type="Gene3D" id="1.20.1440.20">
    <property type="entry name" value="LemA-like domain"/>
    <property type="match status" value="1"/>
</dbReference>
<gene>
    <name evidence="6" type="ORF">FHS99_002162</name>
</gene>
<dbReference type="InterPro" id="IPR007156">
    <property type="entry name" value="MamQ_LemA"/>
</dbReference>
<proteinExistence type="inferred from homology"/>
<dbReference type="Proteomes" id="UP000546701">
    <property type="component" value="Unassembled WGS sequence"/>
</dbReference>
<evidence type="ECO:0000313" key="7">
    <source>
        <dbReference type="Proteomes" id="UP000546701"/>
    </source>
</evidence>
<organism evidence="6 7">
    <name type="scientific">Sphingomonas prati</name>
    <dbReference type="NCBI Taxonomy" id="1843237"/>
    <lineage>
        <taxon>Bacteria</taxon>
        <taxon>Pseudomonadati</taxon>
        <taxon>Pseudomonadota</taxon>
        <taxon>Alphaproteobacteria</taxon>
        <taxon>Sphingomonadales</taxon>
        <taxon>Sphingomonadaceae</taxon>
        <taxon>Sphingomonas</taxon>
    </lineage>
</organism>
<sequence length="194" mass="21789">MMTLLWVIVALIAAIVFALFLLIRTYAVTTNTLVALDQRCETAFADIDVHLKHRHNLMPGLVDVMKAVAGHERALVLGVAEARSTALAAVAPDAKLQAEWDLSRKVITLLSSSERYPELKAIPEFAQLRSQLTDCEDRITAARRFYNLAIEEYNIALRQFPGSYIATKRRMHSRQVYDLGIERVLVDEPLSLAL</sequence>
<dbReference type="GO" id="GO:0016020">
    <property type="term" value="C:membrane"/>
    <property type="evidence" value="ECO:0007669"/>
    <property type="project" value="UniProtKB-SubCell"/>
</dbReference>
<evidence type="ECO:0000313" key="6">
    <source>
        <dbReference type="EMBL" id="MBB5729666.1"/>
    </source>
</evidence>
<name>A0A7W9BT69_9SPHN</name>
<evidence type="ECO:0000256" key="1">
    <source>
        <dbReference type="ARBA" id="ARBA00004167"/>
    </source>
</evidence>
<dbReference type="PANTHER" id="PTHR34478">
    <property type="entry name" value="PROTEIN LEMA"/>
    <property type="match status" value="1"/>
</dbReference>
<dbReference type="AlphaFoldDB" id="A0A7W9BT69"/>
<evidence type="ECO:0000256" key="2">
    <source>
        <dbReference type="ARBA" id="ARBA00008854"/>
    </source>
</evidence>
<comment type="caution">
    <text evidence="6">The sequence shown here is derived from an EMBL/GenBank/DDBJ whole genome shotgun (WGS) entry which is preliminary data.</text>
</comment>
<dbReference type="RefSeq" id="WP_157176151.1">
    <property type="nucleotide sequence ID" value="NZ_JACIJR010000005.1"/>
</dbReference>
<keyword evidence="4" id="KW-1133">Transmembrane helix</keyword>
<dbReference type="SUPFAM" id="SSF140478">
    <property type="entry name" value="LemA-like"/>
    <property type="match status" value="1"/>
</dbReference>
<reference evidence="6 7" key="1">
    <citation type="submission" date="2020-08" db="EMBL/GenBank/DDBJ databases">
        <title>Genomic Encyclopedia of Type Strains, Phase IV (KMG-IV): sequencing the most valuable type-strain genomes for metagenomic binning, comparative biology and taxonomic classification.</title>
        <authorList>
            <person name="Goeker M."/>
        </authorList>
    </citation>
    <scope>NUCLEOTIDE SEQUENCE [LARGE SCALE GENOMIC DNA]</scope>
    <source>
        <strain evidence="6 7">DSM 103336</strain>
    </source>
</reference>
<comment type="subcellular location">
    <subcellularLocation>
        <location evidence="1">Membrane</location>
        <topology evidence="1">Single-pass membrane protein</topology>
    </subcellularLocation>
</comment>
<keyword evidence="3" id="KW-0812">Transmembrane</keyword>
<evidence type="ECO:0000256" key="5">
    <source>
        <dbReference type="ARBA" id="ARBA00023136"/>
    </source>
</evidence>
<keyword evidence="7" id="KW-1185">Reference proteome</keyword>
<comment type="similarity">
    <text evidence="2">Belongs to the LemA family.</text>
</comment>
<keyword evidence="5" id="KW-0472">Membrane</keyword>